<proteinExistence type="predicted"/>
<keyword evidence="3" id="KW-0548">Nucleotidyltransferase</keyword>
<organism evidence="3 4">
    <name type="scientific">Nitratireductor indicus C115</name>
    <dbReference type="NCBI Taxonomy" id="1231190"/>
    <lineage>
        <taxon>Bacteria</taxon>
        <taxon>Pseudomonadati</taxon>
        <taxon>Pseudomonadota</taxon>
        <taxon>Alphaproteobacteria</taxon>
        <taxon>Hyphomicrobiales</taxon>
        <taxon>Phyllobacteriaceae</taxon>
        <taxon>Nitratireductor</taxon>
    </lineage>
</organism>
<dbReference type="eggNOG" id="COG0529">
    <property type="taxonomic scope" value="Bacteria"/>
</dbReference>
<dbReference type="AlphaFoldDB" id="K2NY25"/>
<protein>
    <submittedName>
        <fullName evidence="3">Bifunctional sulfate adenylyltransferase subunit 1/adenylylsulfate kinase protein</fullName>
        <ecNumber evidence="3">2.7.7.4</ecNumber>
    </submittedName>
</protein>
<dbReference type="RefSeq" id="WP_009452859.1">
    <property type="nucleotide sequence ID" value="NZ_AMSI01000030.1"/>
</dbReference>
<dbReference type="PANTHER" id="PTHR42700">
    <property type="entry name" value="SULFATE ADENYLYLTRANSFERASE"/>
    <property type="match status" value="1"/>
</dbReference>
<dbReference type="PATRIC" id="fig|1231190.3.peg.4763"/>
<dbReference type="InterPro" id="IPR027417">
    <property type="entry name" value="P-loop_NTPase"/>
</dbReference>
<keyword evidence="1 3" id="KW-0808">Transferase</keyword>
<reference evidence="3 4" key="1">
    <citation type="journal article" date="2012" name="J. Bacteriol.">
        <title>Genome Sequence of Nitratireductor indicus Type Strain C115.</title>
        <authorList>
            <person name="Lai Q."/>
            <person name="Li G."/>
            <person name="Yu Z."/>
            <person name="Shao Z."/>
        </authorList>
    </citation>
    <scope>NUCLEOTIDE SEQUENCE [LARGE SCALE GENOMIC DNA]</scope>
    <source>
        <strain evidence="3 4">C115</strain>
    </source>
</reference>
<dbReference type="SUPFAM" id="SSF52540">
    <property type="entry name" value="P-loop containing nucleoside triphosphate hydrolases"/>
    <property type="match status" value="1"/>
</dbReference>
<dbReference type="GO" id="GO:0004781">
    <property type="term" value="F:sulfate adenylyltransferase (ATP) activity"/>
    <property type="evidence" value="ECO:0007669"/>
    <property type="project" value="UniProtKB-EC"/>
</dbReference>
<dbReference type="OrthoDB" id="9804504at2"/>
<dbReference type="Gene3D" id="3.40.50.300">
    <property type="entry name" value="P-loop containing nucleotide triphosphate hydrolases"/>
    <property type="match status" value="1"/>
</dbReference>
<evidence type="ECO:0000256" key="1">
    <source>
        <dbReference type="ARBA" id="ARBA00022679"/>
    </source>
</evidence>
<dbReference type="EMBL" id="AMSI01000030">
    <property type="protein sequence ID" value="EKF39976.1"/>
    <property type="molecule type" value="Genomic_DNA"/>
</dbReference>
<accession>K2NY25</accession>
<name>K2NY25_9HYPH</name>
<dbReference type="GO" id="GO:0010134">
    <property type="term" value="P:sulfate assimilation via adenylyl sulfate reduction"/>
    <property type="evidence" value="ECO:0007669"/>
    <property type="project" value="TreeGrafter"/>
</dbReference>
<evidence type="ECO:0000259" key="2">
    <source>
        <dbReference type="Pfam" id="PF01583"/>
    </source>
</evidence>
<gene>
    <name evidence="3" type="ORF">NA8A_23122</name>
</gene>
<dbReference type="PANTHER" id="PTHR42700:SF1">
    <property type="entry name" value="SULFATE ADENYLYLTRANSFERASE"/>
    <property type="match status" value="1"/>
</dbReference>
<evidence type="ECO:0000313" key="4">
    <source>
        <dbReference type="Proteomes" id="UP000007374"/>
    </source>
</evidence>
<evidence type="ECO:0000313" key="3">
    <source>
        <dbReference type="EMBL" id="EKF39976.1"/>
    </source>
</evidence>
<keyword evidence="4" id="KW-1185">Reference proteome</keyword>
<keyword evidence="3" id="KW-0418">Kinase</keyword>
<dbReference type="Proteomes" id="UP000007374">
    <property type="component" value="Unassembled WGS sequence"/>
</dbReference>
<dbReference type="GO" id="GO:0016301">
    <property type="term" value="F:kinase activity"/>
    <property type="evidence" value="ECO:0007669"/>
    <property type="project" value="UniProtKB-KW"/>
</dbReference>
<dbReference type="GO" id="GO:0005737">
    <property type="term" value="C:cytoplasm"/>
    <property type="evidence" value="ECO:0007669"/>
    <property type="project" value="TreeGrafter"/>
</dbReference>
<dbReference type="InterPro" id="IPR059117">
    <property type="entry name" value="APS_kinase_dom"/>
</dbReference>
<feature type="non-terminal residue" evidence="3">
    <location>
        <position position="1"/>
    </location>
</feature>
<sequence>FRAERRMARELMREGEFVEIFIDTPFEECARRDPKGLYAKALKGEIKNFTGVDSPYETPSKADVHLETVGHAAEELAEKLEVWLQEKGFF</sequence>
<comment type="caution">
    <text evidence="3">The sequence shown here is derived from an EMBL/GenBank/DDBJ whole genome shotgun (WGS) entry which is preliminary data.</text>
</comment>
<dbReference type="EC" id="2.7.7.4" evidence="3"/>
<feature type="domain" description="APS kinase" evidence="2">
    <location>
        <begin position="1"/>
        <end position="66"/>
    </location>
</feature>
<dbReference type="Pfam" id="PF01583">
    <property type="entry name" value="APS_kinase"/>
    <property type="match status" value="1"/>
</dbReference>
<dbReference type="GO" id="GO:0019379">
    <property type="term" value="P:sulfate assimilation, phosphoadenylyl sulfate reduction by phosphoadenylyl-sulfate reductase (thioredoxin)"/>
    <property type="evidence" value="ECO:0007669"/>
    <property type="project" value="TreeGrafter"/>
</dbReference>
<dbReference type="InterPro" id="IPR050512">
    <property type="entry name" value="Sulf_AdTrans/APS_kinase"/>
</dbReference>